<feature type="region of interest" description="Disordered" evidence="1">
    <location>
        <begin position="184"/>
        <end position="208"/>
    </location>
</feature>
<gene>
    <name evidence="2" type="ORF">WG66_2894</name>
</gene>
<protein>
    <submittedName>
        <fullName evidence="2">Uncharacterized protein</fullName>
    </submittedName>
</protein>
<evidence type="ECO:0000256" key="1">
    <source>
        <dbReference type="SAM" id="MobiDB-lite"/>
    </source>
</evidence>
<reference evidence="2 3" key="1">
    <citation type="submission" date="2015-12" db="EMBL/GenBank/DDBJ databases">
        <title>Draft genome sequence of Moniliophthora roreri, the causal agent of frosty pod rot of cacao.</title>
        <authorList>
            <person name="Aime M.C."/>
            <person name="Diaz-Valderrama J.R."/>
            <person name="Kijpornyongpan T."/>
            <person name="Phillips-Mora W."/>
        </authorList>
    </citation>
    <scope>NUCLEOTIDE SEQUENCE [LARGE SCALE GENOMIC DNA]</scope>
    <source>
        <strain evidence="2 3">MCA 2952</strain>
    </source>
</reference>
<evidence type="ECO:0000313" key="3">
    <source>
        <dbReference type="Proteomes" id="UP000054988"/>
    </source>
</evidence>
<comment type="caution">
    <text evidence="2">The sequence shown here is derived from an EMBL/GenBank/DDBJ whole genome shotgun (WGS) entry which is preliminary data.</text>
</comment>
<evidence type="ECO:0000313" key="2">
    <source>
        <dbReference type="EMBL" id="KTB44529.1"/>
    </source>
</evidence>
<accession>A0A0W0G7M9</accession>
<organism evidence="2 3">
    <name type="scientific">Moniliophthora roreri</name>
    <name type="common">Frosty pod rot fungus</name>
    <name type="synonym">Monilia roreri</name>
    <dbReference type="NCBI Taxonomy" id="221103"/>
    <lineage>
        <taxon>Eukaryota</taxon>
        <taxon>Fungi</taxon>
        <taxon>Dikarya</taxon>
        <taxon>Basidiomycota</taxon>
        <taxon>Agaricomycotina</taxon>
        <taxon>Agaricomycetes</taxon>
        <taxon>Agaricomycetidae</taxon>
        <taxon>Agaricales</taxon>
        <taxon>Marasmiineae</taxon>
        <taxon>Marasmiaceae</taxon>
        <taxon>Moniliophthora</taxon>
    </lineage>
</organism>
<dbReference type="AlphaFoldDB" id="A0A0W0G7M9"/>
<proteinExistence type="predicted"/>
<name>A0A0W0G7M9_MONRR</name>
<feature type="compositionally biased region" description="Polar residues" evidence="1">
    <location>
        <begin position="198"/>
        <end position="208"/>
    </location>
</feature>
<dbReference type="Proteomes" id="UP000054988">
    <property type="component" value="Unassembled WGS sequence"/>
</dbReference>
<dbReference type="EMBL" id="LATX01000899">
    <property type="protein sequence ID" value="KTB44529.1"/>
    <property type="molecule type" value="Genomic_DNA"/>
</dbReference>
<sequence>MVVRRDNTFDIGAALFVCDHSIGVFGRPLFGRGRGAERVRERAFAIDDLDDIDKSQDQCKKCFGLKHTVEWKMVWVIFIVESSLFIPLTKLPQASIRDRFQVRLSWRAQSAIRGLQTTSVTRGWALLVPAFAIGDWFHASDVLPSCGHSATPPKWSDVSLTPQREVEGHRARTLEDLGLSSSEVWNSGHEESHGKPSAPQNISGGLSQ</sequence>